<reference evidence="1 2" key="1">
    <citation type="submission" date="2020-07" db="EMBL/GenBank/DDBJ databases">
        <authorList>
            <person name="Feng X."/>
        </authorList>
    </citation>
    <scope>NUCLEOTIDE SEQUENCE [LARGE SCALE GENOMIC DNA]</scope>
    <source>
        <strain evidence="1 2">JCM14086</strain>
    </source>
</reference>
<dbReference type="AlphaFoldDB" id="A0A7X1E568"/>
<evidence type="ECO:0000313" key="1">
    <source>
        <dbReference type="EMBL" id="MBC2601297.1"/>
    </source>
</evidence>
<keyword evidence="2" id="KW-1185">Reference proteome</keyword>
<sequence>MKIQEVAEGERISEFLLQVEGEDFSGNAVTKVWSLKLKEGGSGRERIEPEDLFVSEPRGEEIVLVDRVGFGSHADRPGLLFNYRIERVRVSVIRPDKE</sequence>
<protein>
    <submittedName>
        <fullName evidence="1">DUF3394 domain-containing protein</fullName>
    </submittedName>
</protein>
<dbReference type="RefSeq" id="WP_185692015.1">
    <property type="nucleotide sequence ID" value="NZ_JACHVA010000052.1"/>
</dbReference>
<dbReference type="InterPro" id="IPR021814">
    <property type="entry name" value="DUF3394"/>
</dbReference>
<dbReference type="Proteomes" id="UP000525652">
    <property type="component" value="Unassembled WGS sequence"/>
</dbReference>
<comment type="caution">
    <text evidence="1">The sequence shown here is derived from an EMBL/GenBank/DDBJ whole genome shotgun (WGS) entry which is preliminary data.</text>
</comment>
<name>A0A7X1E568_9BACT</name>
<dbReference type="EMBL" id="JACHVA010000052">
    <property type="protein sequence ID" value="MBC2601297.1"/>
    <property type="molecule type" value="Genomic_DNA"/>
</dbReference>
<dbReference type="Pfam" id="PF11874">
    <property type="entry name" value="DUF3394"/>
    <property type="match status" value="1"/>
</dbReference>
<gene>
    <name evidence="1" type="ORF">H5P30_05860</name>
</gene>
<organism evidence="1 2">
    <name type="scientific">Puniceicoccus vermicola</name>
    <dbReference type="NCBI Taxonomy" id="388746"/>
    <lineage>
        <taxon>Bacteria</taxon>
        <taxon>Pseudomonadati</taxon>
        <taxon>Verrucomicrobiota</taxon>
        <taxon>Opitutia</taxon>
        <taxon>Puniceicoccales</taxon>
        <taxon>Puniceicoccaceae</taxon>
        <taxon>Puniceicoccus</taxon>
    </lineage>
</organism>
<accession>A0A7X1E568</accession>
<evidence type="ECO:0000313" key="2">
    <source>
        <dbReference type="Proteomes" id="UP000525652"/>
    </source>
</evidence>
<proteinExistence type="predicted"/>